<dbReference type="InterPro" id="IPR001314">
    <property type="entry name" value="Peptidase_S1A"/>
</dbReference>
<keyword evidence="2" id="KW-0378">Hydrolase</keyword>
<accession>A0A8J2RQ54</accession>
<dbReference type="GO" id="GO:0004252">
    <property type="term" value="F:serine-type endopeptidase activity"/>
    <property type="evidence" value="ECO:0007669"/>
    <property type="project" value="InterPro"/>
</dbReference>
<proteinExistence type="predicted"/>
<evidence type="ECO:0000256" key="2">
    <source>
        <dbReference type="RuleBase" id="RU363034"/>
    </source>
</evidence>
<dbReference type="AlphaFoldDB" id="A0A8J2RQ54"/>
<dbReference type="InterPro" id="IPR043504">
    <property type="entry name" value="Peptidase_S1_PA_chymotrypsin"/>
</dbReference>
<dbReference type="Proteomes" id="UP000789390">
    <property type="component" value="Unassembled WGS sequence"/>
</dbReference>
<feature type="region of interest" description="Disordered" evidence="3">
    <location>
        <begin position="489"/>
        <end position="523"/>
    </location>
</feature>
<dbReference type="PROSITE" id="PS50240">
    <property type="entry name" value="TRYPSIN_DOM"/>
    <property type="match status" value="2"/>
</dbReference>
<dbReference type="InterPro" id="IPR001254">
    <property type="entry name" value="Trypsin_dom"/>
</dbReference>
<keyword evidence="4" id="KW-1133">Transmembrane helix</keyword>
<dbReference type="InterPro" id="IPR033116">
    <property type="entry name" value="TRYPSIN_SER"/>
</dbReference>
<feature type="domain" description="Peptidase S1" evidence="5">
    <location>
        <begin position="529"/>
        <end position="766"/>
    </location>
</feature>
<dbReference type="GO" id="GO:0006508">
    <property type="term" value="P:proteolysis"/>
    <property type="evidence" value="ECO:0007669"/>
    <property type="project" value="UniProtKB-KW"/>
</dbReference>
<keyword evidence="1" id="KW-1015">Disulfide bond</keyword>
<dbReference type="FunFam" id="2.40.10.10:FF:000068">
    <property type="entry name" value="transmembrane protease serine 2"/>
    <property type="match status" value="2"/>
</dbReference>
<evidence type="ECO:0000256" key="4">
    <source>
        <dbReference type="SAM" id="Phobius"/>
    </source>
</evidence>
<feature type="transmembrane region" description="Helical" evidence="4">
    <location>
        <begin position="408"/>
        <end position="431"/>
    </location>
</feature>
<keyword evidence="7" id="KW-1185">Reference proteome</keyword>
<keyword evidence="4" id="KW-0812">Transmembrane</keyword>
<dbReference type="PROSITE" id="PS00134">
    <property type="entry name" value="TRYPSIN_HIS"/>
    <property type="match status" value="1"/>
</dbReference>
<gene>
    <name evidence="6" type="ORF">DGAL_LOCUS9997</name>
</gene>
<dbReference type="Gene3D" id="2.40.10.10">
    <property type="entry name" value="Trypsin-like serine proteases"/>
    <property type="match status" value="2"/>
</dbReference>
<evidence type="ECO:0000256" key="3">
    <source>
        <dbReference type="SAM" id="MobiDB-lite"/>
    </source>
</evidence>
<dbReference type="OrthoDB" id="5565075at2759"/>
<dbReference type="CDD" id="cd00190">
    <property type="entry name" value="Tryp_SPc"/>
    <property type="match status" value="2"/>
</dbReference>
<dbReference type="PANTHER" id="PTHR24253:SF148">
    <property type="entry name" value="CLIP-DOMAIN SERINE PROTEASE"/>
    <property type="match status" value="1"/>
</dbReference>
<dbReference type="SMART" id="SM00020">
    <property type="entry name" value="Tryp_SPc"/>
    <property type="match status" value="2"/>
</dbReference>
<evidence type="ECO:0000313" key="6">
    <source>
        <dbReference type="EMBL" id="CAH0106836.1"/>
    </source>
</evidence>
<feature type="compositionally biased region" description="Low complexity" evidence="3">
    <location>
        <begin position="492"/>
        <end position="511"/>
    </location>
</feature>
<dbReference type="EMBL" id="CAKKLH010000235">
    <property type="protein sequence ID" value="CAH0106836.1"/>
    <property type="molecule type" value="Genomic_DNA"/>
</dbReference>
<feature type="domain" description="Peptidase S1" evidence="5">
    <location>
        <begin position="100"/>
        <end position="366"/>
    </location>
</feature>
<dbReference type="SUPFAM" id="SSF50494">
    <property type="entry name" value="Trypsin-like serine proteases"/>
    <property type="match status" value="2"/>
</dbReference>
<evidence type="ECO:0000256" key="1">
    <source>
        <dbReference type="ARBA" id="ARBA00023157"/>
    </source>
</evidence>
<name>A0A8J2RQ54_9CRUS</name>
<keyword evidence="2" id="KW-0645">Protease</keyword>
<dbReference type="Pfam" id="PF00089">
    <property type="entry name" value="Trypsin"/>
    <property type="match status" value="2"/>
</dbReference>
<sequence>MSSSGAIKEGRNFRCQMANLWPIVSFFVNINLLFFLSCCCFSSTRSANFNDDDATFIKGDDVPSSHISHVRHYGVPHIDEFPCGRGPAEVPRGEKVDSKIVGGREAVKNSWPFMVALKVNNVMRCGGSLISPNKILTAAHCVEKESFFGFSQMTVSLGMHRVEKNDAQVTRRVIHVKIHNEYAFLAYTNVTTTNVNDIAILTLDDPVPYSTAISPVCLPPANANPDQHAGRDSAAIGWGRLQEGGTSSNVLRETTLRITTYAECKAVYPSLLTSMLCTYSPGKDTCQGDSGSPIIIKSPSGVWTQVAIVSYGLGCARPAIPGVNTRQRILTYKYLALTNCATGDGVIQLITYSLIRLLQNIRLWWLYLNQFLEKGAVHPDERSRIKRGPVGSVNHHNFQRMMDTPKDFSNVFFVFAMVTLLSCCGPVSSFFQPRVTHTNDAIIIDFSTGTGFASFNPSFNPYTMMIPQQPMFYNLQSYLNRDPSSLAAPALSTRQNSTTPSQNNNTTNGQNIQCGRGPTSLHPPVHDKISGGHEANPNSWPFTVAVVLGGQFCGGTLISDSKVLLAAQCLERLPMVHIMWYSTVWIGVHSLSPTDAQMTRRISKIVLHRQFNAVTFANDIAIITLDGPVSFSKSIAPVCLPAQSADPDQYADQEAAILGWAGNYAAPGPVNYYYNVPLQQGRVRIASNAECKNKDGLSKYVTDTTMCIHSNKRFTCPGDIGGPVVVQTSPGIWTQVGINSYTKDCYTSGLKTRVSAFRTWIDQNMQI</sequence>
<evidence type="ECO:0000313" key="7">
    <source>
        <dbReference type="Proteomes" id="UP000789390"/>
    </source>
</evidence>
<reference evidence="6" key="1">
    <citation type="submission" date="2021-11" db="EMBL/GenBank/DDBJ databases">
        <authorList>
            <person name="Schell T."/>
        </authorList>
    </citation>
    <scope>NUCLEOTIDE SEQUENCE</scope>
    <source>
        <strain evidence="6">M5</strain>
    </source>
</reference>
<evidence type="ECO:0000259" key="5">
    <source>
        <dbReference type="PROSITE" id="PS50240"/>
    </source>
</evidence>
<organism evidence="6 7">
    <name type="scientific">Daphnia galeata</name>
    <dbReference type="NCBI Taxonomy" id="27404"/>
    <lineage>
        <taxon>Eukaryota</taxon>
        <taxon>Metazoa</taxon>
        <taxon>Ecdysozoa</taxon>
        <taxon>Arthropoda</taxon>
        <taxon>Crustacea</taxon>
        <taxon>Branchiopoda</taxon>
        <taxon>Diplostraca</taxon>
        <taxon>Cladocera</taxon>
        <taxon>Anomopoda</taxon>
        <taxon>Daphniidae</taxon>
        <taxon>Daphnia</taxon>
    </lineage>
</organism>
<dbReference type="PANTHER" id="PTHR24253">
    <property type="entry name" value="TRANSMEMBRANE PROTEASE SERINE"/>
    <property type="match status" value="1"/>
</dbReference>
<dbReference type="InterPro" id="IPR009003">
    <property type="entry name" value="Peptidase_S1_PA"/>
</dbReference>
<protein>
    <recommendedName>
        <fullName evidence="5">Peptidase S1 domain-containing protein</fullName>
    </recommendedName>
</protein>
<comment type="caution">
    <text evidence="6">The sequence shown here is derived from an EMBL/GenBank/DDBJ whole genome shotgun (WGS) entry which is preliminary data.</text>
</comment>
<feature type="transmembrane region" description="Helical" evidence="4">
    <location>
        <begin position="20"/>
        <end position="41"/>
    </location>
</feature>
<keyword evidence="2" id="KW-0720">Serine protease</keyword>
<dbReference type="InterPro" id="IPR018114">
    <property type="entry name" value="TRYPSIN_HIS"/>
</dbReference>
<dbReference type="PRINTS" id="PR00722">
    <property type="entry name" value="CHYMOTRYPSIN"/>
</dbReference>
<dbReference type="PROSITE" id="PS00135">
    <property type="entry name" value="TRYPSIN_SER"/>
    <property type="match status" value="1"/>
</dbReference>
<keyword evidence="4" id="KW-0472">Membrane</keyword>